<dbReference type="InterPro" id="IPR050250">
    <property type="entry name" value="Macrolide_Exporter_MacB"/>
</dbReference>
<feature type="domain" description="ABC3 transporter permease C-terminal" evidence="8">
    <location>
        <begin position="137"/>
        <end position="249"/>
    </location>
</feature>
<keyword evidence="5 7" id="KW-0472">Membrane</keyword>
<evidence type="ECO:0000256" key="7">
    <source>
        <dbReference type="SAM" id="Phobius"/>
    </source>
</evidence>
<dbReference type="PANTHER" id="PTHR30572:SF4">
    <property type="entry name" value="ABC TRANSPORTER PERMEASE YTRF"/>
    <property type="match status" value="1"/>
</dbReference>
<dbReference type="Proteomes" id="UP000179266">
    <property type="component" value="Unassembled WGS sequence"/>
</dbReference>
<evidence type="ECO:0000256" key="6">
    <source>
        <dbReference type="ARBA" id="ARBA00038076"/>
    </source>
</evidence>
<dbReference type="PANTHER" id="PTHR30572">
    <property type="entry name" value="MEMBRANE COMPONENT OF TRANSPORTER-RELATED"/>
    <property type="match status" value="1"/>
</dbReference>
<comment type="similarity">
    <text evidence="6">Belongs to the ABC-4 integral membrane protein family.</text>
</comment>
<sequence length="257" mass="28867">MCVIGYEIKRKLFLLQNPIGEELKIDDIWFTIIGVMEQKNILSETAGILASRDLNRDIYILLTTGYQYFEKAPLESVLNQITARINGANFLVESSYIIRKILLRRHHGVEDFEIIIPEELIIQRQKTERIFNIVLASIASISLIVGGIGIMNIMLSSVLERTREIGIRRAVGANRTDILNQFIFEAIFMGLFGGGFGIFLGIIMANGISHFTNMKTFVTLNAVFLAFGVSVAVGLIFGIFPARKASYLDPIEALRYE</sequence>
<evidence type="ECO:0000259" key="8">
    <source>
        <dbReference type="Pfam" id="PF02687"/>
    </source>
</evidence>
<dbReference type="Pfam" id="PF02687">
    <property type="entry name" value="FtsX"/>
    <property type="match status" value="1"/>
</dbReference>
<evidence type="ECO:0000313" key="10">
    <source>
        <dbReference type="EMBL" id="OGL48155.1"/>
    </source>
</evidence>
<keyword evidence="2" id="KW-1003">Cell membrane</keyword>
<dbReference type="GO" id="GO:0022857">
    <property type="term" value="F:transmembrane transporter activity"/>
    <property type="evidence" value="ECO:0007669"/>
    <property type="project" value="TreeGrafter"/>
</dbReference>
<protein>
    <submittedName>
        <fullName evidence="10">Uncharacterized protein</fullName>
    </submittedName>
</protein>
<feature type="transmembrane region" description="Helical" evidence="7">
    <location>
        <begin position="182"/>
        <end position="205"/>
    </location>
</feature>
<feature type="transmembrane region" description="Helical" evidence="7">
    <location>
        <begin position="217"/>
        <end position="240"/>
    </location>
</feature>
<dbReference type="EMBL" id="MGDD01000044">
    <property type="protein sequence ID" value="OGL48155.1"/>
    <property type="molecule type" value="Genomic_DNA"/>
</dbReference>
<evidence type="ECO:0000313" key="11">
    <source>
        <dbReference type="Proteomes" id="UP000179266"/>
    </source>
</evidence>
<accession>A0A1F7S2W0</accession>
<dbReference type="Pfam" id="PF12704">
    <property type="entry name" value="MacB_PCD"/>
    <property type="match status" value="1"/>
</dbReference>
<evidence type="ECO:0000256" key="1">
    <source>
        <dbReference type="ARBA" id="ARBA00004651"/>
    </source>
</evidence>
<dbReference type="GO" id="GO:0005886">
    <property type="term" value="C:plasma membrane"/>
    <property type="evidence" value="ECO:0007669"/>
    <property type="project" value="UniProtKB-SubCell"/>
</dbReference>
<keyword evidence="3 7" id="KW-0812">Transmembrane</keyword>
<keyword evidence="4 7" id="KW-1133">Transmembrane helix</keyword>
<comment type="subcellular location">
    <subcellularLocation>
        <location evidence="1">Cell membrane</location>
        <topology evidence="1">Multi-pass membrane protein</topology>
    </subcellularLocation>
</comment>
<feature type="transmembrane region" description="Helical" evidence="7">
    <location>
        <begin position="130"/>
        <end position="155"/>
    </location>
</feature>
<evidence type="ECO:0000259" key="9">
    <source>
        <dbReference type="Pfam" id="PF12704"/>
    </source>
</evidence>
<dbReference type="InterPro" id="IPR003838">
    <property type="entry name" value="ABC3_permease_C"/>
</dbReference>
<evidence type="ECO:0000256" key="5">
    <source>
        <dbReference type="ARBA" id="ARBA00023136"/>
    </source>
</evidence>
<dbReference type="InterPro" id="IPR025857">
    <property type="entry name" value="MacB_PCD"/>
</dbReference>
<name>A0A1F7S2W0_9BACT</name>
<gene>
    <name evidence="10" type="ORF">A2161_12870</name>
</gene>
<reference evidence="10 11" key="1">
    <citation type="journal article" date="2016" name="Nat. Commun.">
        <title>Thousands of microbial genomes shed light on interconnected biogeochemical processes in an aquifer system.</title>
        <authorList>
            <person name="Anantharaman K."/>
            <person name="Brown C.T."/>
            <person name="Hug L.A."/>
            <person name="Sharon I."/>
            <person name="Castelle C.J."/>
            <person name="Probst A.J."/>
            <person name="Thomas B.C."/>
            <person name="Singh A."/>
            <person name="Wilkins M.J."/>
            <person name="Karaoz U."/>
            <person name="Brodie E.L."/>
            <person name="Williams K.H."/>
            <person name="Hubbard S.S."/>
            <person name="Banfield J.F."/>
        </authorList>
    </citation>
    <scope>NUCLEOTIDE SEQUENCE [LARGE SCALE GENOMIC DNA]</scope>
</reference>
<feature type="domain" description="MacB-like periplasmic core" evidence="9">
    <location>
        <begin position="2"/>
        <end position="85"/>
    </location>
</feature>
<comment type="caution">
    <text evidence="10">The sequence shown here is derived from an EMBL/GenBank/DDBJ whole genome shotgun (WGS) entry which is preliminary data.</text>
</comment>
<dbReference type="AlphaFoldDB" id="A0A1F7S2W0"/>
<organism evidence="10 11">
    <name type="scientific">Candidatus Schekmanbacteria bacterium RBG_13_48_7</name>
    <dbReference type="NCBI Taxonomy" id="1817878"/>
    <lineage>
        <taxon>Bacteria</taxon>
        <taxon>Candidatus Schekmaniibacteriota</taxon>
    </lineage>
</organism>
<evidence type="ECO:0000256" key="2">
    <source>
        <dbReference type="ARBA" id="ARBA00022475"/>
    </source>
</evidence>
<evidence type="ECO:0000256" key="4">
    <source>
        <dbReference type="ARBA" id="ARBA00022989"/>
    </source>
</evidence>
<evidence type="ECO:0000256" key="3">
    <source>
        <dbReference type="ARBA" id="ARBA00022692"/>
    </source>
</evidence>
<proteinExistence type="inferred from homology"/>